<evidence type="ECO:0000313" key="3">
    <source>
        <dbReference type="Proteomes" id="UP000186905"/>
    </source>
</evidence>
<accession>A0A1Q9GUR9</accession>
<dbReference type="Proteomes" id="UP000186905">
    <property type="component" value="Unassembled WGS sequence"/>
</dbReference>
<sequence>MGCRSCQAAQVFKQKLGRCRQCMVQLSVLSVISWGAWYYFYLPTPTVVESITLLFAATAFSLLLIAHWVVAFMLWLKKTNKSARQQQSP</sequence>
<dbReference type="RefSeq" id="WP_075763044.1">
    <property type="nucleotide sequence ID" value="NZ_MJIL01000053.1"/>
</dbReference>
<dbReference type="Pfam" id="PF12292">
    <property type="entry name" value="DUF3624"/>
    <property type="match status" value="1"/>
</dbReference>
<dbReference type="AlphaFoldDB" id="A0A1Q9GUR9"/>
<gene>
    <name evidence="2" type="ORF">BIT28_26270</name>
</gene>
<dbReference type="EMBL" id="MJIL01000053">
    <property type="protein sequence ID" value="OLQ78908.1"/>
    <property type="molecule type" value="Genomic_DNA"/>
</dbReference>
<evidence type="ECO:0000313" key="2">
    <source>
        <dbReference type="EMBL" id="OLQ78908.1"/>
    </source>
</evidence>
<keyword evidence="1" id="KW-0812">Transmembrane</keyword>
<keyword evidence="3" id="KW-1185">Reference proteome</keyword>
<feature type="transmembrane region" description="Helical" evidence="1">
    <location>
        <begin position="22"/>
        <end position="41"/>
    </location>
</feature>
<dbReference type="STRING" id="1903952.BIT28_26270"/>
<organism evidence="2 3">
    <name type="scientific">Photobacterium proteolyticum</name>
    <dbReference type="NCBI Taxonomy" id="1903952"/>
    <lineage>
        <taxon>Bacteria</taxon>
        <taxon>Pseudomonadati</taxon>
        <taxon>Pseudomonadota</taxon>
        <taxon>Gammaproteobacteria</taxon>
        <taxon>Vibrionales</taxon>
        <taxon>Vibrionaceae</taxon>
        <taxon>Photobacterium</taxon>
    </lineage>
</organism>
<comment type="caution">
    <text evidence="2">The sequence shown here is derived from an EMBL/GenBank/DDBJ whole genome shotgun (WGS) entry which is preliminary data.</text>
</comment>
<evidence type="ECO:0008006" key="4">
    <source>
        <dbReference type="Google" id="ProtNLM"/>
    </source>
</evidence>
<reference evidence="2 3" key="1">
    <citation type="submission" date="2016-09" db="EMBL/GenBank/DDBJ databases">
        <title>Photobacterium proteolyticum sp. nov. a protease producing bacterium isolated from ocean sediments of Laizhou Bay.</title>
        <authorList>
            <person name="Li Y."/>
        </authorList>
    </citation>
    <scope>NUCLEOTIDE SEQUENCE [LARGE SCALE GENOMIC DNA]</scope>
    <source>
        <strain evidence="2 3">13-12</strain>
    </source>
</reference>
<keyword evidence="1" id="KW-0472">Membrane</keyword>
<name>A0A1Q9GUR9_9GAMM</name>
<evidence type="ECO:0000256" key="1">
    <source>
        <dbReference type="SAM" id="Phobius"/>
    </source>
</evidence>
<dbReference type="InterPro" id="IPR022072">
    <property type="entry name" value="DUF3624"/>
</dbReference>
<feature type="transmembrane region" description="Helical" evidence="1">
    <location>
        <begin position="53"/>
        <end position="76"/>
    </location>
</feature>
<dbReference type="OrthoDB" id="5589052at2"/>
<proteinExistence type="predicted"/>
<keyword evidence="1" id="KW-1133">Transmembrane helix</keyword>
<protein>
    <recommendedName>
        <fullName evidence="4">DUF3624 domain-containing protein</fullName>
    </recommendedName>
</protein>